<dbReference type="Pfam" id="PF22920">
    <property type="entry name" value="UvrC_RNaseH"/>
    <property type="match status" value="1"/>
</dbReference>
<dbReference type="PANTHER" id="PTHR30562">
    <property type="entry name" value="UVRC/OXIDOREDUCTASE"/>
    <property type="match status" value="1"/>
</dbReference>
<gene>
    <name evidence="7" type="primary">uvrC</name>
    <name evidence="11" type="ORF">SAMN02745753_03513</name>
</gene>
<dbReference type="GO" id="GO:0006289">
    <property type="term" value="P:nucleotide-excision repair"/>
    <property type="evidence" value="ECO:0007669"/>
    <property type="project" value="UniProtKB-UniRule"/>
</dbReference>
<dbReference type="PROSITE" id="PS50164">
    <property type="entry name" value="GIY_YIG"/>
    <property type="match status" value="1"/>
</dbReference>
<dbReference type="InterPro" id="IPR050066">
    <property type="entry name" value="UvrABC_protein_C"/>
</dbReference>
<dbReference type="SMART" id="SM00465">
    <property type="entry name" value="GIYc"/>
    <property type="match status" value="1"/>
</dbReference>
<evidence type="ECO:0000256" key="1">
    <source>
        <dbReference type="ARBA" id="ARBA00022490"/>
    </source>
</evidence>
<dbReference type="RefSeq" id="WP_072840963.1">
    <property type="nucleotide sequence ID" value="NZ_FQVF01000018.1"/>
</dbReference>
<dbReference type="GO" id="GO:0009381">
    <property type="term" value="F:excinuclease ABC activity"/>
    <property type="evidence" value="ECO:0007669"/>
    <property type="project" value="UniProtKB-UniRule"/>
</dbReference>
<dbReference type="NCBIfam" id="TIGR00194">
    <property type="entry name" value="uvrC"/>
    <property type="match status" value="1"/>
</dbReference>
<dbReference type="InterPro" id="IPR047296">
    <property type="entry name" value="GIY-YIG_UvrC_Cho"/>
</dbReference>
<dbReference type="SUPFAM" id="SSF46600">
    <property type="entry name" value="C-terminal UvrC-binding domain of UvrB"/>
    <property type="match status" value="1"/>
</dbReference>
<comment type="function">
    <text evidence="7">The UvrABC repair system catalyzes the recognition and processing of DNA lesions. UvrC both incises the 5' and 3' sides of the lesion. The N-terminal half is responsible for the 3' incision and the C-terminal half is responsible for the 5' incision.</text>
</comment>
<proteinExistence type="inferred from homology"/>
<dbReference type="OrthoDB" id="9804933at2"/>
<comment type="subunit">
    <text evidence="7">Interacts with UvrB in an incision complex.</text>
</comment>
<evidence type="ECO:0000313" key="11">
    <source>
        <dbReference type="EMBL" id="SHG23254.1"/>
    </source>
</evidence>
<evidence type="ECO:0000259" key="8">
    <source>
        <dbReference type="PROSITE" id="PS50151"/>
    </source>
</evidence>
<dbReference type="PROSITE" id="PS50151">
    <property type="entry name" value="UVR"/>
    <property type="match status" value="1"/>
</dbReference>
<dbReference type="PANTHER" id="PTHR30562:SF1">
    <property type="entry name" value="UVRABC SYSTEM PROTEIN C"/>
    <property type="match status" value="1"/>
</dbReference>
<dbReference type="Proteomes" id="UP000184517">
    <property type="component" value="Unassembled WGS sequence"/>
</dbReference>
<evidence type="ECO:0000256" key="5">
    <source>
        <dbReference type="ARBA" id="ARBA00023204"/>
    </source>
</evidence>
<evidence type="ECO:0000256" key="3">
    <source>
        <dbReference type="ARBA" id="ARBA00022769"/>
    </source>
</evidence>
<dbReference type="Pfam" id="PF02151">
    <property type="entry name" value="UVR"/>
    <property type="match status" value="1"/>
</dbReference>
<keyword evidence="12" id="KW-1185">Reference proteome</keyword>
<dbReference type="InterPro" id="IPR036876">
    <property type="entry name" value="UVR_dom_sf"/>
</dbReference>
<accession>A0A1M5I4J8</accession>
<keyword evidence="1 7" id="KW-0963">Cytoplasm</keyword>
<dbReference type="EMBL" id="FQVF01000018">
    <property type="protein sequence ID" value="SHG23254.1"/>
    <property type="molecule type" value="Genomic_DNA"/>
</dbReference>
<dbReference type="GO" id="GO:0009380">
    <property type="term" value="C:excinuclease repair complex"/>
    <property type="evidence" value="ECO:0007669"/>
    <property type="project" value="InterPro"/>
</dbReference>
<dbReference type="InterPro" id="IPR035901">
    <property type="entry name" value="GIY-YIG_endonuc_sf"/>
</dbReference>
<dbReference type="Gene3D" id="4.10.860.10">
    <property type="entry name" value="UVR domain"/>
    <property type="match status" value="1"/>
</dbReference>
<dbReference type="Gene3D" id="1.10.150.20">
    <property type="entry name" value="5' to 3' exonuclease, C-terminal subdomain"/>
    <property type="match status" value="1"/>
</dbReference>
<organism evidence="11 12">
    <name type="scientific">Marinomonas polaris DSM 16579</name>
    <dbReference type="NCBI Taxonomy" id="1122206"/>
    <lineage>
        <taxon>Bacteria</taxon>
        <taxon>Pseudomonadati</taxon>
        <taxon>Pseudomonadota</taxon>
        <taxon>Gammaproteobacteria</taxon>
        <taxon>Oceanospirillales</taxon>
        <taxon>Oceanospirillaceae</taxon>
        <taxon>Marinomonas</taxon>
    </lineage>
</organism>
<dbReference type="InterPro" id="IPR001162">
    <property type="entry name" value="UvrC_RNase_H_dom"/>
</dbReference>
<dbReference type="InterPro" id="IPR004791">
    <property type="entry name" value="UvrC"/>
</dbReference>
<dbReference type="SUPFAM" id="SSF47781">
    <property type="entry name" value="RuvA domain 2-like"/>
    <property type="match status" value="1"/>
</dbReference>
<dbReference type="InterPro" id="IPR010994">
    <property type="entry name" value="RuvA_2-like"/>
</dbReference>
<dbReference type="Gene3D" id="3.40.1440.10">
    <property type="entry name" value="GIY-YIG endonuclease"/>
    <property type="match status" value="1"/>
</dbReference>
<dbReference type="InterPro" id="IPR038476">
    <property type="entry name" value="UvrC_RNase_H_dom_sf"/>
</dbReference>
<feature type="domain" description="UVR" evidence="8">
    <location>
        <begin position="204"/>
        <end position="239"/>
    </location>
</feature>
<dbReference type="HAMAP" id="MF_00203">
    <property type="entry name" value="UvrC"/>
    <property type="match status" value="1"/>
</dbReference>
<feature type="domain" description="GIY-YIG" evidence="9">
    <location>
        <begin position="17"/>
        <end position="95"/>
    </location>
</feature>
<evidence type="ECO:0000256" key="2">
    <source>
        <dbReference type="ARBA" id="ARBA00022763"/>
    </source>
</evidence>
<sequence length="607" mass="68374">MSHSEFDPKHFVSNLTTRPGVYRMYDVKGELLYVGKAKNLKNRVASYFRVTGLTTKTMALVSRIHTIEIAVTKSETEALLLEQTLIKQHRPPYNILLRDDKSYPYILLSNHPHPALLFRRGDKTDKGTLFGPFPSGNAVKESLNTMQKVFKVRQCEDSTYSNRSRPCLQYQIKRCSGPCVNLISDEEYDLDVRHARMFLQGKDQELTAEITTQMSAAAADMEFERAAELRDQIIQLKHIQEQQHVYGQTGEADVIASIIQPGGLCVHVMMVRKGKVVGSKSYYPKMPIEITEGELLSSFIAQFYLGGIQELPKTLIISHELEDGDALVEGIFETTQKKIEVLSNVRGQRARWLELAKLNAEQGLQARLSDKRNHFSRITALQKLLGFSEPPMHMECFDISHSSGEATVASCVVFGPDGPDKKRYRSFNIEGVEPGDDYGAMKQALTRRYKRVKSGELEAPDVLLIDGGKGQLTQAETVLKELGLVNIFLLGVAKGDTRKPGLETLYIGSKEDEVVLPPDSAALHLIQHIRDEAHRFAIKTHRRRRDKKRRHSVLEDIPGIGPNRRKELLTAFGGYQELLSASQEDISKVKGISAKKAEEIYLYLHKS</sequence>
<dbReference type="InterPro" id="IPR000305">
    <property type="entry name" value="GIY-YIG_endonuc"/>
</dbReference>
<comment type="similarity">
    <text evidence="7">Belongs to the UvrC family.</text>
</comment>
<keyword evidence="5 7" id="KW-0234">DNA repair</keyword>
<dbReference type="GO" id="GO:0005737">
    <property type="term" value="C:cytoplasm"/>
    <property type="evidence" value="ECO:0007669"/>
    <property type="project" value="UniProtKB-SubCell"/>
</dbReference>
<evidence type="ECO:0000259" key="10">
    <source>
        <dbReference type="PROSITE" id="PS50165"/>
    </source>
</evidence>
<dbReference type="PROSITE" id="PS50165">
    <property type="entry name" value="UVRC"/>
    <property type="match status" value="1"/>
</dbReference>
<evidence type="ECO:0000313" key="12">
    <source>
        <dbReference type="Proteomes" id="UP000184517"/>
    </source>
</evidence>
<dbReference type="InterPro" id="IPR003583">
    <property type="entry name" value="Hlx-hairpin-Hlx_DNA-bd_motif"/>
</dbReference>
<dbReference type="GO" id="GO:0009432">
    <property type="term" value="P:SOS response"/>
    <property type="evidence" value="ECO:0007669"/>
    <property type="project" value="UniProtKB-UniRule"/>
</dbReference>
<dbReference type="AlphaFoldDB" id="A0A1M5I4J8"/>
<protein>
    <recommendedName>
        <fullName evidence="7">UvrABC system protein C</fullName>
        <shortName evidence="7">Protein UvrC</shortName>
    </recommendedName>
    <alternativeName>
        <fullName evidence="7">Excinuclease ABC subunit C</fullName>
    </alternativeName>
</protein>
<dbReference type="Pfam" id="PF14520">
    <property type="entry name" value="HHH_5"/>
    <property type="match status" value="1"/>
</dbReference>
<dbReference type="FunFam" id="3.40.1440.10:FF:000001">
    <property type="entry name" value="UvrABC system protein C"/>
    <property type="match status" value="1"/>
</dbReference>
<name>A0A1M5I4J8_9GAMM</name>
<keyword evidence="4 7" id="KW-0267">Excision nuclease</keyword>
<keyword evidence="3 7" id="KW-0228">DNA excision</keyword>
<comment type="subcellular location">
    <subcellularLocation>
        <location evidence="7">Cytoplasm</location>
    </subcellularLocation>
</comment>
<keyword evidence="6 7" id="KW-0742">SOS response</keyword>
<dbReference type="SUPFAM" id="SSF82771">
    <property type="entry name" value="GIY-YIG endonuclease"/>
    <property type="match status" value="1"/>
</dbReference>
<dbReference type="SMART" id="SM00278">
    <property type="entry name" value="HhH1"/>
    <property type="match status" value="2"/>
</dbReference>
<evidence type="ECO:0000256" key="7">
    <source>
        <dbReference type="HAMAP-Rule" id="MF_00203"/>
    </source>
</evidence>
<dbReference type="STRING" id="1122206.SAMN02745753_03513"/>
<dbReference type="Pfam" id="PF01541">
    <property type="entry name" value="GIY-YIG"/>
    <property type="match status" value="1"/>
</dbReference>
<dbReference type="Pfam" id="PF08459">
    <property type="entry name" value="UvrC_RNaseH_dom"/>
    <property type="match status" value="1"/>
</dbReference>
<evidence type="ECO:0000259" key="9">
    <source>
        <dbReference type="PROSITE" id="PS50164"/>
    </source>
</evidence>
<dbReference type="Gene3D" id="3.30.420.340">
    <property type="entry name" value="UvrC, RNAse H endonuclease domain"/>
    <property type="match status" value="1"/>
</dbReference>
<dbReference type="CDD" id="cd10434">
    <property type="entry name" value="GIY-YIG_UvrC_Cho"/>
    <property type="match status" value="1"/>
</dbReference>
<dbReference type="FunFam" id="3.30.420.340:FF:000001">
    <property type="entry name" value="UvrABC system protein C"/>
    <property type="match status" value="1"/>
</dbReference>
<dbReference type="InterPro" id="IPR001943">
    <property type="entry name" value="UVR_dom"/>
</dbReference>
<evidence type="ECO:0000256" key="6">
    <source>
        <dbReference type="ARBA" id="ARBA00023236"/>
    </source>
</evidence>
<reference evidence="12" key="1">
    <citation type="submission" date="2016-11" db="EMBL/GenBank/DDBJ databases">
        <authorList>
            <person name="Varghese N."/>
            <person name="Submissions S."/>
        </authorList>
    </citation>
    <scope>NUCLEOTIDE SEQUENCE [LARGE SCALE GENOMIC DNA]</scope>
    <source>
        <strain evidence="12">DSM 16579</strain>
    </source>
</reference>
<dbReference type="NCBIfam" id="NF001824">
    <property type="entry name" value="PRK00558.1-5"/>
    <property type="match status" value="1"/>
</dbReference>
<dbReference type="GO" id="GO:0003677">
    <property type="term" value="F:DNA binding"/>
    <property type="evidence" value="ECO:0007669"/>
    <property type="project" value="UniProtKB-UniRule"/>
</dbReference>
<evidence type="ECO:0000256" key="4">
    <source>
        <dbReference type="ARBA" id="ARBA00022881"/>
    </source>
</evidence>
<keyword evidence="2 7" id="KW-0227">DNA damage</keyword>
<feature type="domain" description="UvrC family homology region profile" evidence="10">
    <location>
        <begin position="254"/>
        <end position="479"/>
    </location>
</feature>